<reference evidence="7" key="1">
    <citation type="submission" date="2015-08" db="EMBL/GenBank/DDBJ databases">
        <authorList>
            <person name="Babu N.S."/>
            <person name="Beckwith C.J."/>
            <person name="Beseler K.G."/>
            <person name="Brison A."/>
            <person name="Carone J.V."/>
            <person name="Caskin T.P."/>
            <person name="Diamond M."/>
            <person name="Durham M.E."/>
            <person name="Foxe J.M."/>
            <person name="Go M."/>
            <person name="Henderson B.A."/>
            <person name="Jones I.B."/>
            <person name="McGettigan J.A."/>
            <person name="Micheletti S.J."/>
            <person name="Nasrallah M.E."/>
            <person name="Ortiz D."/>
            <person name="Piller C.R."/>
            <person name="Privatt S.R."/>
            <person name="Schneider S.L."/>
            <person name="Sharp S."/>
            <person name="Smith T.C."/>
            <person name="Stanton J.D."/>
            <person name="Ullery H.E."/>
            <person name="Wilson R.J."/>
            <person name="Serrano M.G."/>
            <person name="Buck G."/>
            <person name="Lee V."/>
            <person name="Wang Y."/>
            <person name="Carvalho R."/>
            <person name="Voegtly L."/>
            <person name="Shi R."/>
            <person name="Duckworth R."/>
            <person name="Johnson A."/>
            <person name="Loviza R."/>
            <person name="Walstead R."/>
            <person name="Shah Z."/>
            <person name="Kiflezghi M."/>
            <person name="Wade K."/>
            <person name="Ball S.L."/>
            <person name="Bradley K.W."/>
            <person name="Asai D.J."/>
            <person name="Bowman C.A."/>
            <person name="Russell D.A."/>
            <person name="Pope W.H."/>
            <person name="Jacobs-Sera D."/>
            <person name="Hendrix R.W."/>
            <person name="Hatfull G.F."/>
        </authorList>
    </citation>
    <scope>NUCLEOTIDE SEQUENCE</scope>
</reference>
<keyword evidence="4 6" id="KW-0732">Signal</keyword>
<evidence type="ECO:0000256" key="4">
    <source>
        <dbReference type="ARBA" id="ARBA00022729"/>
    </source>
</evidence>
<feature type="chain" id="PRO_5008901411" description="Gamma-interferon-inducible lysosomal thiol reductase" evidence="6">
    <location>
        <begin position="26"/>
        <end position="236"/>
    </location>
</feature>
<feature type="signal peptide" evidence="6">
    <location>
        <begin position="1"/>
        <end position="25"/>
    </location>
</feature>
<protein>
    <recommendedName>
        <fullName evidence="8">Gamma-interferon-inducible lysosomal thiol reductase</fullName>
    </recommendedName>
</protein>
<evidence type="ECO:0000256" key="1">
    <source>
        <dbReference type="ARBA" id="ARBA00004613"/>
    </source>
</evidence>
<dbReference type="GO" id="GO:0005576">
    <property type="term" value="C:extracellular region"/>
    <property type="evidence" value="ECO:0007669"/>
    <property type="project" value="UniProtKB-SubCell"/>
</dbReference>
<sequence length="236" mass="24904">MLARGAILPLFLAFAVLACPATASAAVQVTLYGESLCPYCRAWILEQASDLFDQGFSSYIEFRYVAWGNAHRSHDGPQCQHGAAECAGNDLINCAQALYPAQALWFPYVRCLARTGTRAPVAGSDACAASSGLAASALIECARGDRARRLAAAAREATAALRPRHEGVPWVLVNGVALGDHAELVRSYVCAAVPAGAPRPAACFDPPTSAAARATPGLLRLAWRGVLGRWWAPAAW</sequence>
<dbReference type="PANTHER" id="PTHR13234">
    <property type="entry name" value="GAMMA-INTERFERON INDUCIBLE LYSOSOMAL THIOL REDUCTASE GILT"/>
    <property type="match status" value="1"/>
</dbReference>
<evidence type="ECO:0000256" key="3">
    <source>
        <dbReference type="ARBA" id="ARBA00022525"/>
    </source>
</evidence>
<evidence type="ECO:0008006" key="8">
    <source>
        <dbReference type="Google" id="ProtNLM"/>
    </source>
</evidence>
<comment type="subcellular location">
    <subcellularLocation>
        <location evidence="1">Secreted</location>
    </subcellularLocation>
</comment>
<dbReference type="SUPFAM" id="SSF52833">
    <property type="entry name" value="Thioredoxin-like"/>
    <property type="match status" value="1"/>
</dbReference>
<proteinExistence type="inferred from homology"/>
<dbReference type="Gene3D" id="3.40.30.10">
    <property type="entry name" value="Glutaredoxin"/>
    <property type="match status" value="1"/>
</dbReference>
<dbReference type="GO" id="GO:0016671">
    <property type="term" value="F:oxidoreductase activity, acting on a sulfur group of donors, disulfide as acceptor"/>
    <property type="evidence" value="ECO:0007669"/>
    <property type="project" value="InterPro"/>
</dbReference>
<dbReference type="PANTHER" id="PTHR13234:SF8">
    <property type="entry name" value="GAMMA-INTERFERON-INDUCIBLE LYSOSOMAL THIOL REDUCTASE"/>
    <property type="match status" value="1"/>
</dbReference>
<dbReference type="AlphaFoldDB" id="A0A1D2A7W1"/>
<evidence type="ECO:0000256" key="2">
    <source>
        <dbReference type="ARBA" id="ARBA00005679"/>
    </source>
</evidence>
<dbReference type="EMBL" id="GDKF01003358">
    <property type="protein sequence ID" value="JAT75264.1"/>
    <property type="molecule type" value="Transcribed_RNA"/>
</dbReference>
<evidence type="ECO:0000256" key="5">
    <source>
        <dbReference type="ARBA" id="ARBA00023180"/>
    </source>
</evidence>
<dbReference type="PROSITE" id="PS51257">
    <property type="entry name" value="PROKAR_LIPOPROTEIN"/>
    <property type="match status" value="1"/>
</dbReference>
<dbReference type="InterPro" id="IPR004911">
    <property type="entry name" value="Interferon-induced_GILT"/>
</dbReference>
<name>A0A1D2A7W1_AUXPR</name>
<dbReference type="InterPro" id="IPR036249">
    <property type="entry name" value="Thioredoxin-like_sf"/>
</dbReference>
<accession>A0A1D2A7W1</accession>
<comment type="similarity">
    <text evidence="2">Belongs to the GILT family.</text>
</comment>
<keyword evidence="3" id="KW-0964">Secreted</keyword>
<gene>
    <name evidence="7" type="ORF">g.339</name>
</gene>
<evidence type="ECO:0000313" key="7">
    <source>
        <dbReference type="EMBL" id="JAT75264.1"/>
    </source>
</evidence>
<dbReference type="Pfam" id="PF03227">
    <property type="entry name" value="GILT"/>
    <property type="match status" value="1"/>
</dbReference>
<organism evidence="7">
    <name type="scientific">Auxenochlorella protothecoides</name>
    <name type="common">Green microalga</name>
    <name type="synonym">Chlorella protothecoides</name>
    <dbReference type="NCBI Taxonomy" id="3075"/>
    <lineage>
        <taxon>Eukaryota</taxon>
        <taxon>Viridiplantae</taxon>
        <taxon>Chlorophyta</taxon>
        <taxon>core chlorophytes</taxon>
        <taxon>Trebouxiophyceae</taxon>
        <taxon>Chlorellales</taxon>
        <taxon>Chlorellaceae</taxon>
        <taxon>Auxenochlorella</taxon>
    </lineage>
</organism>
<evidence type="ECO:0000256" key="6">
    <source>
        <dbReference type="SAM" id="SignalP"/>
    </source>
</evidence>
<keyword evidence="5" id="KW-0325">Glycoprotein</keyword>